<name>A0A915YDY7_9BACT</name>
<proteinExistence type="predicted"/>
<evidence type="ECO:0000313" key="2">
    <source>
        <dbReference type="EMBL" id="BDS11338.1"/>
    </source>
</evidence>
<sequence length="771" mass="86863">MKLLIALFFFFFSLSLSAQNAYYNAKTVSNISAAEITTWTQATPKNLIQSYRSFGLIDKKVDLILLNNFSELLTFLATPFDPNIDNKRLLYQIDHYETIKKAVAFNQQKKIDFLTKEILIDVDATIAGNTGICKNYPNLLKAVYEEDWVTYLELFQCVSTSKRAGLYPLYKEVNEAANKGIENGSVAGIDIGDVFGAFSNVSGANFTSMLIDATAQFLVERTQKELSIAFFDKFKKQLEKYPETKAFFPAIYGLLEGLMDFKEPSVGKAWTEAFSADIIALPKNFESFVLQAQTEPYRTLKTTPEFQYTRLAYHAAEKIIEGTNAADLITYLNTFYPTLSNADARIKNALQVAFVLSKNIRCKESMVDSLPQIWIHPSDLIQLDFRTKKYFLGLIYQGNKPLISNLFTFANDTQIQASLLKINSFLVICENIQKSYSDLAKIIKDTKKTKKEHLAAYLDYTEIAFQIVDYGFSVLPNVAGTVDYNDVLKPLMKDVLSILRGINDKNYAQVLAHSLKITNQLINLGLEKTILGSTNLNDIKRVKEIQEVLSQISFYGSFVVDIASADSSSKMKKVLRKYAAPVGSFKIKRNTAFSIDLNAYPGLYGGFEWTPEATTTIDQSGFAYGVTAPIGISLNWGSRRIKTVDSGAALKENYYLSPNDKWKEITGASNSIFLCIVDIGAALSYRWNGNSETNGFPDSLKFDQIFSPGLYYVHGFKNAPVSMMIGMQYTPLLRSIKQNDVILNEFNALRFGLSFVVDIPIFNLYRHKRRY</sequence>
<feature type="signal peptide" evidence="1">
    <location>
        <begin position="1"/>
        <end position="18"/>
    </location>
</feature>
<evidence type="ECO:0000313" key="3">
    <source>
        <dbReference type="Proteomes" id="UP001060919"/>
    </source>
</evidence>
<reference evidence="2" key="1">
    <citation type="submission" date="2022-09" db="EMBL/GenBank/DDBJ databases">
        <title>Aureispira anguillicida sp. nov., isolated from Leptocephalus of Japanese eel Anguilla japonica.</title>
        <authorList>
            <person name="Yuasa K."/>
            <person name="Mekata T."/>
            <person name="Ikunari K."/>
        </authorList>
    </citation>
    <scope>NUCLEOTIDE SEQUENCE</scope>
    <source>
        <strain evidence="2">EL160426</strain>
    </source>
</reference>
<dbReference type="KEGG" id="aup:AsAng_0020500"/>
<feature type="chain" id="PRO_5037502223" evidence="1">
    <location>
        <begin position="19"/>
        <end position="771"/>
    </location>
</feature>
<dbReference type="RefSeq" id="WP_264792529.1">
    <property type="nucleotide sequence ID" value="NZ_AP026867.1"/>
</dbReference>
<accession>A0A915YDY7</accession>
<gene>
    <name evidence="2" type="ORF">AsAng_0020500</name>
</gene>
<dbReference type="AlphaFoldDB" id="A0A915YDY7"/>
<organism evidence="2 3">
    <name type="scientific">Aureispira anguillae</name>
    <dbReference type="NCBI Taxonomy" id="2864201"/>
    <lineage>
        <taxon>Bacteria</taxon>
        <taxon>Pseudomonadati</taxon>
        <taxon>Bacteroidota</taxon>
        <taxon>Saprospiria</taxon>
        <taxon>Saprospirales</taxon>
        <taxon>Saprospiraceae</taxon>
        <taxon>Aureispira</taxon>
    </lineage>
</organism>
<keyword evidence="3" id="KW-1185">Reference proteome</keyword>
<evidence type="ECO:0000256" key="1">
    <source>
        <dbReference type="SAM" id="SignalP"/>
    </source>
</evidence>
<dbReference type="Proteomes" id="UP001060919">
    <property type="component" value="Chromosome"/>
</dbReference>
<keyword evidence="1" id="KW-0732">Signal</keyword>
<protein>
    <submittedName>
        <fullName evidence="2">Uncharacterized protein</fullName>
    </submittedName>
</protein>
<dbReference type="EMBL" id="AP026867">
    <property type="protein sequence ID" value="BDS11338.1"/>
    <property type="molecule type" value="Genomic_DNA"/>
</dbReference>